<protein>
    <submittedName>
        <fullName evidence="1">Uncharacterized protein</fullName>
    </submittedName>
</protein>
<organism evidence="1 2">
    <name type="scientific">Dovyalis caffra</name>
    <dbReference type="NCBI Taxonomy" id="77055"/>
    <lineage>
        <taxon>Eukaryota</taxon>
        <taxon>Viridiplantae</taxon>
        <taxon>Streptophyta</taxon>
        <taxon>Embryophyta</taxon>
        <taxon>Tracheophyta</taxon>
        <taxon>Spermatophyta</taxon>
        <taxon>Magnoliopsida</taxon>
        <taxon>eudicotyledons</taxon>
        <taxon>Gunneridae</taxon>
        <taxon>Pentapetalae</taxon>
        <taxon>rosids</taxon>
        <taxon>fabids</taxon>
        <taxon>Malpighiales</taxon>
        <taxon>Salicaceae</taxon>
        <taxon>Flacourtieae</taxon>
        <taxon>Dovyalis</taxon>
    </lineage>
</organism>
<evidence type="ECO:0000313" key="2">
    <source>
        <dbReference type="Proteomes" id="UP001314170"/>
    </source>
</evidence>
<proteinExistence type="predicted"/>
<reference evidence="1 2" key="1">
    <citation type="submission" date="2024-01" db="EMBL/GenBank/DDBJ databases">
        <authorList>
            <person name="Waweru B."/>
        </authorList>
    </citation>
    <scope>NUCLEOTIDE SEQUENCE [LARGE SCALE GENOMIC DNA]</scope>
</reference>
<dbReference type="Proteomes" id="UP001314170">
    <property type="component" value="Unassembled WGS sequence"/>
</dbReference>
<dbReference type="EMBL" id="CAWUPB010001087">
    <property type="protein sequence ID" value="CAK7337375.1"/>
    <property type="molecule type" value="Genomic_DNA"/>
</dbReference>
<name>A0AAV1RNC2_9ROSI</name>
<gene>
    <name evidence="1" type="ORF">DCAF_LOCUS12405</name>
</gene>
<evidence type="ECO:0000313" key="1">
    <source>
        <dbReference type="EMBL" id="CAK7337375.1"/>
    </source>
</evidence>
<dbReference type="AlphaFoldDB" id="A0AAV1RNC2"/>
<accession>A0AAV1RNC2</accession>
<feature type="non-terminal residue" evidence="1">
    <location>
        <position position="53"/>
    </location>
</feature>
<comment type="caution">
    <text evidence="1">The sequence shown here is derived from an EMBL/GenBank/DDBJ whole genome shotgun (WGS) entry which is preliminary data.</text>
</comment>
<keyword evidence="2" id="KW-1185">Reference proteome</keyword>
<sequence>MVCMSARQAREASARGNVGACIREGLMSVRKTAPAYGCGSTCRTLARCDAEHL</sequence>